<reference evidence="7 8" key="1">
    <citation type="journal article" date="2018" name="PLoS Genet.">
        <title>Population sequencing reveals clonal diversity and ancestral inbreeding in the grapevine cultivar Chardonnay.</title>
        <authorList>
            <person name="Roach M.J."/>
            <person name="Johnson D.L."/>
            <person name="Bohlmann J."/>
            <person name="van Vuuren H.J."/>
            <person name="Jones S.J."/>
            <person name="Pretorius I.S."/>
            <person name="Schmidt S.A."/>
            <person name="Borneman A.R."/>
        </authorList>
    </citation>
    <scope>NUCLEOTIDE SEQUENCE [LARGE SCALE GENOMIC DNA]</scope>
    <source>
        <strain evidence="8">cv. Chardonnay</strain>
        <tissue evidence="7">Leaf</tissue>
    </source>
</reference>
<comment type="caution">
    <text evidence="7">The sequence shown here is derived from an EMBL/GenBank/DDBJ whole genome shotgun (WGS) entry which is preliminary data.</text>
</comment>
<feature type="domain" description="DDE Tnp4" evidence="4">
    <location>
        <begin position="76"/>
        <end position="238"/>
    </location>
</feature>
<protein>
    <submittedName>
        <fullName evidence="7">Disease resistance-like protein DSC1</fullName>
    </submittedName>
</protein>
<evidence type="ECO:0000256" key="3">
    <source>
        <dbReference type="ARBA" id="ARBA00022821"/>
    </source>
</evidence>
<gene>
    <name evidence="7" type="primary">DSC1_25</name>
    <name evidence="7" type="ORF">CK203_084835</name>
</gene>
<evidence type="ECO:0000313" key="8">
    <source>
        <dbReference type="Proteomes" id="UP000288805"/>
    </source>
</evidence>
<dbReference type="PANTHER" id="PTHR11017:SF573">
    <property type="entry name" value="ADP-RIBOSYL CYCLASE_CYCLIC ADP-RIBOSE HYDROLASE"/>
    <property type="match status" value="1"/>
</dbReference>
<dbReference type="InterPro" id="IPR058353">
    <property type="entry name" value="DUF8040"/>
</dbReference>
<dbReference type="SUPFAM" id="SSF52058">
    <property type="entry name" value="L domain-like"/>
    <property type="match status" value="1"/>
</dbReference>
<dbReference type="InterPro" id="IPR044974">
    <property type="entry name" value="Disease_R_plants"/>
</dbReference>
<dbReference type="GO" id="GO:0006952">
    <property type="term" value="P:defense response"/>
    <property type="evidence" value="ECO:0007669"/>
    <property type="project" value="InterPro"/>
</dbReference>
<dbReference type="EMBL" id="QGNW01002606">
    <property type="protein sequence ID" value="RVW15030.1"/>
    <property type="molecule type" value="Genomic_DNA"/>
</dbReference>
<dbReference type="InterPro" id="IPR027806">
    <property type="entry name" value="HARBI1_dom"/>
</dbReference>
<dbReference type="Proteomes" id="UP000288805">
    <property type="component" value="Unassembled WGS sequence"/>
</dbReference>
<name>A0A438BW08_VITVI</name>
<comment type="cofactor">
    <cofactor evidence="1">
        <name>a divalent metal cation</name>
        <dbReference type="ChEBI" id="CHEBI:60240"/>
    </cofactor>
</comment>
<dbReference type="AlphaFoldDB" id="A0A438BW08"/>
<organism evidence="7 8">
    <name type="scientific">Vitis vinifera</name>
    <name type="common">Grape</name>
    <dbReference type="NCBI Taxonomy" id="29760"/>
    <lineage>
        <taxon>Eukaryota</taxon>
        <taxon>Viridiplantae</taxon>
        <taxon>Streptophyta</taxon>
        <taxon>Embryophyta</taxon>
        <taxon>Tracheophyta</taxon>
        <taxon>Spermatophyta</taxon>
        <taxon>Magnoliopsida</taxon>
        <taxon>eudicotyledons</taxon>
        <taxon>Gunneridae</taxon>
        <taxon>Pentapetalae</taxon>
        <taxon>rosids</taxon>
        <taxon>Vitales</taxon>
        <taxon>Vitaceae</taxon>
        <taxon>Viteae</taxon>
        <taxon>Vitis</taxon>
    </lineage>
</organism>
<dbReference type="Pfam" id="PF13359">
    <property type="entry name" value="DDE_Tnp_4"/>
    <property type="match status" value="1"/>
</dbReference>
<evidence type="ECO:0000259" key="6">
    <source>
        <dbReference type="Pfam" id="PF26138"/>
    </source>
</evidence>
<dbReference type="GO" id="GO:0046872">
    <property type="term" value="F:metal ion binding"/>
    <property type="evidence" value="ECO:0007669"/>
    <property type="project" value="UniProtKB-KW"/>
</dbReference>
<dbReference type="Pfam" id="PF23286">
    <property type="entry name" value="LRR_13"/>
    <property type="match status" value="1"/>
</dbReference>
<dbReference type="Pfam" id="PF26138">
    <property type="entry name" value="DUF8040"/>
    <property type="match status" value="1"/>
</dbReference>
<dbReference type="InterPro" id="IPR032675">
    <property type="entry name" value="LRR_dom_sf"/>
</dbReference>
<feature type="domain" description="DUF8040" evidence="6">
    <location>
        <begin position="1"/>
        <end position="38"/>
    </location>
</feature>
<dbReference type="Gene3D" id="3.80.10.10">
    <property type="entry name" value="Ribonuclease Inhibitor"/>
    <property type="match status" value="2"/>
</dbReference>
<accession>A0A438BW08</accession>
<keyword evidence="3" id="KW-0611">Plant defense</keyword>
<evidence type="ECO:0000313" key="7">
    <source>
        <dbReference type="EMBL" id="RVW15030.1"/>
    </source>
</evidence>
<keyword evidence="2" id="KW-0479">Metal-binding</keyword>
<sequence length="803" mass="90902">MLLTTIGHGLSNRMIQERFQHSGESVSSWFEIVLDVVCLMAIDIIKPSDPRFKEVPNKIRNDDRYWPYFKNYIGVIDGTHKPIVVPRDRKIPYIGRKGMATQNVMAVCDFNMCFTFAWARWEAATHDARVFLEVLRRPELGFPHPPKGKYYLVDASYPQMSGYLGPYKGECYHLPDFQRGSSPKGKKEIFNHRHSSLRCTIERTFAVLNNRWRMLREMHSFPLEKQVKIVIASMTLHNFIRINARMDMEFKPYDDDQGLLPLNEEESRVDSLVEEEWFTSYMRDGRTSRNYLYAQCKLHLYGDFKFISNNLRDLYLHGYPLKSLPSNFHPKKLVELNTCFSQLKQLWEGKKAFKKLKFIKLSHSQHLTKTPDFSGVANLSRLILKGCTSLVEVHPSIGALKKLIFLNLKGCKKLKSFSRSIQLSLEGTAIKGLPSSIGNLTGFVLLSLRECKSLKSLPSSIFKLKSLKTLILSNCIRLKKLPEIPENMEGLRELVLDGTSRRELPSSVGHLNGLVLLDLNNCKKLASLRQTFVVESKLRNLVFSFQPSPTECFRLPSLLGLYSLKTLNLSDCILLEGLMPSDVSSLPPLEYLNLSRNSFITMPAGLSQLSQLKSLIVEHCKSLQSLPELPSNIEYLAAKDCALVENEHTDTVESILLGIQLRASIPKLLDPDVASLALSSITGWECPQNRYDAVVPGSRIPEWFVDQSMESSVTVELPSHCVDSTPPPEPTGSNSVSPLPLITINTSSQLPYKLTSSNYPSWRATFLTILIGYDLMKYLDNTLRCPPKSAVDSSAFVLSLNAH</sequence>
<proteinExistence type="predicted"/>
<dbReference type="InterPro" id="IPR058546">
    <property type="entry name" value="RPS4B/Roq1-like_LRR"/>
</dbReference>
<evidence type="ECO:0000256" key="2">
    <source>
        <dbReference type="ARBA" id="ARBA00022723"/>
    </source>
</evidence>
<evidence type="ECO:0000259" key="4">
    <source>
        <dbReference type="Pfam" id="PF13359"/>
    </source>
</evidence>
<evidence type="ECO:0000259" key="5">
    <source>
        <dbReference type="Pfam" id="PF23286"/>
    </source>
</evidence>
<dbReference type="PANTHER" id="PTHR11017">
    <property type="entry name" value="LEUCINE-RICH REPEAT-CONTAINING PROTEIN"/>
    <property type="match status" value="1"/>
</dbReference>
<feature type="domain" description="Disease resistance protein RPS4B/Roq1-like leucine-rich repeats" evidence="5">
    <location>
        <begin position="464"/>
        <end position="645"/>
    </location>
</feature>
<evidence type="ECO:0000256" key="1">
    <source>
        <dbReference type="ARBA" id="ARBA00001968"/>
    </source>
</evidence>